<protein>
    <submittedName>
        <fullName evidence="3">Uncharacterized protein</fullName>
    </submittedName>
</protein>
<reference evidence="3" key="1">
    <citation type="journal article" date="2020" name="Stud. Mycol.">
        <title>101 Dothideomycetes genomes: a test case for predicting lifestyles and emergence of pathogens.</title>
        <authorList>
            <person name="Haridas S."/>
            <person name="Albert R."/>
            <person name="Binder M."/>
            <person name="Bloem J."/>
            <person name="Labutti K."/>
            <person name="Salamov A."/>
            <person name="Andreopoulos B."/>
            <person name="Baker S."/>
            <person name="Barry K."/>
            <person name="Bills G."/>
            <person name="Bluhm B."/>
            <person name="Cannon C."/>
            <person name="Castanera R."/>
            <person name="Culley D."/>
            <person name="Daum C."/>
            <person name="Ezra D."/>
            <person name="Gonzalez J."/>
            <person name="Henrissat B."/>
            <person name="Kuo A."/>
            <person name="Liang C."/>
            <person name="Lipzen A."/>
            <person name="Lutzoni F."/>
            <person name="Magnuson J."/>
            <person name="Mondo S."/>
            <person name="Nolan M."/>
            <person name="Ohm R."/>
            <person name="Pangilinan J."/>
            <person name="Park H.-J."/>
            <person name="Ramirez L."/>
            <person name="Alfaro M."/>
            <person name="Sun H."/>
            <person name="Tritt A."/>
            <person name="Yoshinaga Y."/>
            <person name="Zwiers L.-H."/>
            <person name="Turgeon B."/>
            <person name="Goodwin S."/>
            <person name="Spatafora J."/>
            <person name="Crous P."/>
            <person name="Grigoriev I."/>
        </authorList>
    </citation>
    <scope>NUCLEOTIDE SEQUENCE</scope>
    <source>
        <strain evidence="3">Tuck. ex Michener</strain>
    </source>
</reference>
<proteinExistence type="inferred from homology"/>
<name>A0A6A6HR79_VIRVR</name>
<dbReference type="AlphaFoldDB" id="A0A6A6HR79"/>
<dbReference type="GO" id="GO:0043386">
    <property type="term" value="P:mycotoxin biosynthetic process"/>
    <property type="evidence" value="ECO:0007669"/>
    <property type="project" value="InterPro"/>
</dbReference>
<dbReference type="PANTHER" id="PTHR33365:SF4">
    <property type="entry name" value="CYCLOCHLOROTINE BIOSYNTHESIS PROTEIN O"/>
    <property type="match status" value="1"/>
</dbReference>
<organism evidence="3 4">
    <name type="scientific">Viridothelium virens</name>
    <name type="common">Speckled blister lichen</name>
    <name type="synonym">Trypethelium virens</name>
    <dbReference type="NCBI Taxonomy" id="1048519"/>
    <lineage>
        <taxon>Eukaryota</taxon>
        <taxon>Fungi</taxon>
        <taxon>Dikarya</taxon>
        <taxon>Ascomycota</taxon>
        <taxon>Pezizomycotina</taxon>
        <taxon>Dothideomycetes</taxon>
        <taxon>Dothideomycetes incertae sedis</taxon>
        <taxon>Trypetheliales</taxon>
        <taxon>Trypetheliaceae</taxon>
        <taxon>Viridothelium</taxon>
    </lineage>
</organism>
<comment type="pathway">
    <text evidence="1">Mycotoxin biosynthesis.</text>
</comment>
<evidence type="ECO:0000313" key="4">
    <source>
        <dbReference type="Proteomes" id="UP000800092"/>
    </source>
</evidence>
<evidence type="ECO:0000256" key="2">
    <source>
        <dbReference type="ARBA" id="ARBA00035112"/>
    </source>
</evidence>
<evidence type="ECO:0000313" key="3">
    <source>
        <dbReference type="EMBL" id="KAF2240033.1"/>
    </source>
</evidence>
<dbReference type="Proteomes" id="UP000800092">
    <property type="component" value="Unassembled WGS sequence"/>
</dbReference>
<evidence type="ECO:0000256" key="1">
    <source>
        <dbReference type="ARBA" id="ARBA00004685"/>
    </source>
</evidence>
<dbReference type="EMBL" id="ML991771">
    <property type="protein sequence ID" value="KAF2240033.1"/>
    <property type="molecule type" value="Genomic_DNA"/>
</dbReference>
<dbReference type="OrthoDB" id="3687641at2759"/>
<dbReference type="InterPro" id="IPR021765">
    <property type="entry name" value="UstYa-like"/>
</dbReference>
<comment type="similarity">
    <text evidence="2">Belongs to the ustYa family.</text>
</comment>
<dbReference type="Pfam" id="PF11807">
    <property type="entry name" value="UstYa"/>
    <property type="match status" value="1"/>
</dbReference>
<accession>A0A6A6HR79</accession>
<dbReference type="PANTHER" id="PTHR33365">
    <property type="entry name" value="YALI0B05434P"/>
    <property type="match status" value="1"/>
</dbReference>
<keyword evidence="4" id="KW-1185">Reference proteome</keyword>
<gene>
    <name evidence="3" type="ORF">EV356DRAFT_495882</name>
</gene>
<sequence>MDQTDILPCKSSHRKSAKTEADSKLRIRLDVFHQLHCLDKIRIYLHRDYYAMREHPQMQLIHVHHCLDSLREIIMCRGDTELVTFEYVSEERYPNPRPNPNFLVERKCRNWDAIADWAKEHHADIGAAESREVWEEKHGPAASPG</sequence>